<dbReference type="EMBL" id="BGPR01033607">
    <property type="protein sequence ID" value="GBO07612.1"/>
    <property type="molecule type" value="Genomic_DNA"/>
</dbReference>
<evidence type="ECO:0000313" key="3">
    <source>
        <dbReference type="Proteomes" id="UP000499080"/>
    </source>
</evidence>
<reference evidence="2 3" key="1">
    <citation type="journal article" date="2019" name="Sci. Rep.">
        <title>Orb-weaving spider Araneus ventricosus genome elucidates the spidroin gene catalogue.</title>
        <authorList>
            <person name="Kono N."/>
            <person name="Nakamura H."/>
            <person name="Ohtoshi R."/>
            <person name="Moran D.A.P."/>
            <person name="Shinohara A."/>
            <person name="Yoshida Y."/>
            <person name="Fujiwara M."/>
            <person name="Mori M."/>
            <person name="Tomita M."/>
            <person name="Arakawa K."/>
        </authorList>
    </citation>
    <scope>NUCLEOTIDE SEQUENCE [LARGE SCALE GENOMIC DNA]</scope>
</reference>
<dbReference type="OrthoDB" id="6433969at2759"/>
<dbReference type="EMBL" id="BGPR01033600">
    <property type="protein sequence ID" value="GBO07602.1"/>
    <property type="molecule type" value="Genomic_DNA"/>
</dbReference>
<name>A0A4Y2U4R3_ARAVE</name>
<dbReference type="Proteomes" id="UP000499080">
    <property type="component" value="Unassembled WGS sequence"/>
</dbReference>
<evidence type="ECO:0008006" key="4">
    <source>
        <dbReference type="Google" id="ProtNLM"/>
    </source>
</evidence>
<comment type="caution">
    <text evidence="2">The sequence shown here is derived from an EMBL/GenBank/DDBJ whole genome shotgun (WGS) entry which is preliminary data.</text>
</comment>
<accession>A0A4Y2U4R3</accession>
<evidence type="ECO:0000313" key="2">
    <source>
        <dbReference type="EMBL" id="GBO07612.1"/>
    </source>
</evidence>
<sequence length="153" mass="18065">MAVNTDKSQAIILRKDHSNITHNTLEFFDEEIEWVTEVKYLELIIDNKLTFRQHIQYLKEKFWSKINMCLPLIGKYSKLSLYIKVLIFKRILRPFLTYAAPIWGQAAPTNKKKTQVIPNKLLKIITNAPWYSPSKKYQKAALYSNTNYRAIKL</sequence>
<organism evidence="2 3">
    <name type="scientific">Araneus ventricosus</name>
    <name type="common">Orbweaver spider</name>
    <name type="synonym">Epeira ventricosa</name>
    <dbReference type="NCBI Taxonomy" id="182803"/>
    <lineage>
        <taxon>Eukaryota</taxon>
        <taxon>Metazoa</taxon>
        <taxon>Ecdysozoa</taxon>
        <taxon>Arthropoda</taxon>
        <taxon>Chelicerata</taxon>
        <taxon>Arachnida</taxon>
        <taxon>Araneae</taxon>
        <taxon>Araneomorphae</taxon>
        <taxon>Entelegynae</taxon>
        <taxon>Araneoidea</taxon>
        <taxon>Araneidae</taxon>
        <taxon>Araneus</taxon>
    </lineage>
</organism>
<evidence type="ECO:0000313" key="1">
    <source>
        <dbReference type="EMBL" id="GBO07602.1"/>
    </source>
</evidence>
<keyword evidence="3" id="KW-1185">Reference proteome</keyword>
<protein>
    <recommendedName>
        <fullName evidence="4">RNA-directed DNA polymerase from mobile element jockey</fullName>
    </recommendedName>
</protein>
<proteinExistence type="predicted"/>
<gene>
    <name evidence="2" type="ORF">AVEN_114876_1</name>
    <name evidence="1" type="ORF">AVEN_74517_1</name>
</gene>
<dbReference type="AlphaFoldDB" id="A0A4Y2U4R3"/>